<dbReference type="EMBL" id="WTYC01000003">
    <property type="protein sequence ID" value="MXO48293.1"/>
    <property type="molecule type" value="Genomic_DNA"/>
</dbReference>
<feature type="signal peptide" evidence="1">
    <location>
        <begin position="1"/>
        <end position="22"/>
    </location>
</feature>
<evidence type="ECO:0000313" key="3">
    <source>
        <dbReference type="Proteomes" id="UP000448199"/>
    </source>
</evidence>
<keyword evidence="3" id="KW-1185">Reference proteome</keyword>
<reference evidence="2 3" key="1">
    <citation type="submission" date="2019-12" db="EMBL/GenBank/DDBJ databases">
        <title>Genomic-based taxomic classification of the family Erythrobacteraceae.</title>
        <authorList>
            <person name="Xu L."/>
        </authorList>
    </citation>
    <scope>NUCLEOTIDE SEQUENCE [LARGE SCALE GENOMIC DNA]</scope>
    <source>
        <strain evidence="2 3">DSM 17792</strain>
    </source>
</reference>
<name>A0A844XT25_9SPHN</name>
<protein>
    <recommendedName>
        <fullName evidence="4">META domain-containing protein</fullName>
    </recommendedName>
</protein>
<dbReference type="AlphaFoldDB" id="A0A844XT25"/>
<evidence type="ECO:0008006" key="4">
    <source>
        <dbReference type="Google" id="ProtNLM"/>
    </source>
</evidence>
<dbReference type="PROSITE" id="PS51257">
    <property type="entry name" value="PROKAR_LIPOPROTEIN"/>
    <property type="match status" value="1"/>
</dbReference>
<sequence length="152" mass="16171">MMRLEGSTVFLLLAACSPQAPAPHGDTQPPNNPSIAPSRQALPAVELAGEWRVAGIDGVPLDANYGIALSANDTRIWWEPQCAGQFREYRISGASFTALSPDSGTQEGCEIGYPEELATIWSALDAADTIERTPENGVLISGNGRSLLIFSQ</sequence>
<accession>A0A844XT25</accession>
<dbReference type="RefSeq" id="WP_160727827.1">
    <property type="nucleotide sequence ID" value="NZ_WTYC01000003.1"/>
</dbReference>
<feature type="chain" id="PRO_5032445166" description="META domain-containing protein" evidence="1">
    <location>
        <begin position="23"/>
        <end position="152"/>
    </location>
</feature>
<dbReference type="Proteomes" id="UP000448199">
    <property type="component" value="Unassembled WGS sequence"/>
</dbReference>
<keyword evidence="1" id="KW-0732">Signal</keyword>
<organism evidence="2 3">
    <name type="scientific">Qipengyuania vulgaris</name>
    <dbReference type="NCBI Taxonomy" id="291985"/>
    <lineage>
        <taxon>Bacteria</taxon>
        <taxon>Pseudomonadati</taxon>
        <taxon>Pseudomonadota</taxon>
        <taxon>Alphaproteobacteria</taxon>
        <taxon>Sphingomonadales</taxon>
        <taxon>Erythrobacteraceae</taxon>
        <taxon>Qipengyuania</taxon>
    </lineage>
</organism>
<comment type="caution">
    <text evidence="2">The sequence shown here is derived from an EMBL/GenBank/DDBJ whole genome shotgun (WGS) entry which is preliminary data.</text>
</comment>
<dbReference type="OrthoDB" id="7432862at2"/>
<evidence type="ECO:0000313" key="2">
    <source>
        <dbReference type="EMBL" id="MXO48293.1"/>
    </source>
</evidence>
<evidence type="ECO:0000256" key="1">
    <source>
        <dbReference type="SAM" id="SignalP"/>
    </source>
</evidence>
<gene>
    <name evidence="2" type="ORF">GRI69_08495</name>
</gene>
<proteinExistence type="predicted"/>